<organism evidence="2">
    <name type="scientific">viral metagenome</name>
    <dbReference type="NCBI Taxonomy" id="1070528"/>
    <lineage>
        <taxon>unclassified sequences</taxon>
        <taxon>metagenomes</taxon>
        <taxon>organismal metagenomes</taxon>
    </lineage>
</organism>
<name>A0A2V0RBR1_9ZZZZ</name>
<protein>
    <submittedName>
        <fullName evidence="2">Uncharacterized protein</fullName>
    </submittedName>
</protein>
<evidence type="ECO:0000313" key="2">
    <source>
        <dbReference type="EMBL" id="GBH22711.1"/>
    </source>
</evidence>
<feature type="compositionally biased region" description="Polar residues" evidence="1">
    <location>
        <begin position="432"/>
        <end position="449"/>
    </location>
</feature>
<sequence length="751" mass="80485">MSGGQAQANVLNQWSGLAVWLRAVPSGAGEQRSFNAMVTMRISRGTQLTTLYTKLLLLACSSEYAPPYPETRVVTTARVPVYTAIHYDVLAWSQMIDSAASLALQIMGMPMTRAGIEIGATSVMVVGDGAVPATPPITGASIAAALQAMLRRYPETIRQFYEARANLSAMLLGSGSVYLPPDSIPLMGIAAGGLQADWGGLTVTEDSMHDIVVATYIQAGAVGGTKQHVADVFQESRPYWPGETVRSDLANRWAAAGAFQGCGAMLPEAASTFSSSRDVPFRGAMDGVAGSRLLAAYCGATKGGIIEMLAQGIQLKRVNQAGNTVNIAAAGRTWARQLHLLTAPDESVGTEFHTQQTVLKDKVRRASFASIEVGEPLVDGAGSVEYPAVGYVKLRELQCKEWKMTAQPMAPEDFEHVRYFDVEQRARPPTGHSGSQRGTRPNGQTQLYRDNTGGLAASLPPVAGRRRTISPPPVENNTSALSAGHLMLDSRAGEDVPGEAGNSRNVTRPLIMEPSGVALTPVTELIQDAARTGEMRADIVLDRLLEGAGPITRYVIEKGGQTIGTVSPEEFKTYEMHIKQRRAEKGTSTGAVPAAAKITYQQRPGEACGHDALRSLAMYSGWDETDPKSLIEGGQHMLMGSGMLEVPEEARPWATTNELASAFMYKGYQSLEQTNSVSGETVRQAARDGDVMILNTGAHWVMLVADAFGGAVLHENQHEPRRLIGSAFELMVNNAVHLGATDHLCHMRRIS</sequence>
<dbReference type="EMBL" id="BDQD01000146">
    <property type="protein sequence ID" value="GBH22711.1"/>
    <property type="molecule type" value="Genomic_RNA"/>
</dbReference>
<reference evidence="2" key="1">
    <citation type="submission" date="2017-04" db="EMBL/GenBank/DDBJ databases">
        <title>Unveiling RNA virosphere associated with marine microorganisms.</title>
        <authorList>
            <person name="Urayama S."/>
            <person name="Takaki Y."/>
            <person name="Nishi S."/>
            <person name="Yoshida Y."/>
            <person name="Deguchi S."/>
            <person name="Takai K."/>
            <person name="Nunoura T."/>
        </authorList>
    </citation>
    <scope>NUCLEOTIDE SEQUENCE</scope>
</reference>
<evidence type="ECO:0000256" key="1">
    <source>
        <dbReference type="SAM" id="MobiDB-lite"/>
    </source>
</evidence>
<proteinExistence type="predicted"/>
<comment type="caution">
    <text evidence="2">The sequence shown here is derived from an EMBL/GenBank/DDBJ whole genome shotgun (WGS) entry which is preliminary data.</text>
</comment>
<accession>A0A2V0RBR1</accession>
<dbReference type="AlphaFoldDB" id="A0A2V0RBR1"/>
<feature type="region of interest" description="Disordered" evidence="1">
    <location>
        <begin position="426"/>
        <end position="479"/>
    </location>
</feature>